<dbReference type="EMBL" id="KV425899">
    <property type="protein sequence ID" value="KZW00726.1"/>
    <property type="molecule type" value="Genomic_DNA"/>
</dbReference>
<sequence>MQAISQRKVDLDADALTWLISSVSDNDAVTVGIQAMGAVHCSSLLAHGLRRRVRVDTTTYKIALERCKSGQNPLDITRLSRSRMCIEPGRCGWDTSIFSPSGSSAATALMGAQYPDMSIISHSLSLLGADPWLPYHHASAWEGKSPSLTSTCILLIGTSGFSRRCIVTLLMFCDLMVLSQADWNLIAAQLRSCAGGPCPSLPHRLCHTSTCMLWLADYVACLIAGFPDDDDDEYSTHAAAFIGRLLIVACGSIQNLVLTALDIENMPYLSAYLGSAEFRHISHSDDELNAIVQMLWLRSNEYMPGISLLRLFRIVPNILGAATANNHLNPWWLDGIVTICARMFRLNSEGCIDAAADVQDVVSTLTYILRPVAGNGVSVLRWLLDIGFSPGSTTFMLRLQALFRATAVGLGFVSRARADSDDLVQGLTSEFFNLMRDNSMIYSLVTLLFFPPDQERDYSTADRAVVKADLHYVQHCIELRPAWWLQTLVRARHAVDTRREFESQEGVQWYVSSLDAMAARHGPCRKCPGVPLGWELEHVEPHTDSAGGPHPCQ</sequence>
<dbReference type="InParanoid" id="A0A165NGR7"/>
<name>A0A165NGR7_EXIGL</name>
<evidence type="ECO:0000313" key="2">
    <source>
        <dbReference type="Proteomes" id="UP000077266"/>
    </source>
</evidence>
<organism evidence="1 2">
    <name type="scientific">Exidia glandulosa HHB12029</name>
    <dbReference type="NCBI Taxonomy" id="1314781"/>
    <lineage>
        <taxon>Eukaryota</taxon>
        <taxon>Fungi</taxon>
        <taxon>Dikarya</taxon>
        <taxon>Basidiomycota</taxon>
        <taxon>Agaricomycotina</taxon>
        <taxon>Agaricomycetes</taxon>
        <taxon>Auriculariales</taxon>
        <taxon>Exidiaceae</taxon>
        <taxon>Exidia</taxon>
    </lineage>
</organism>
<proteinExistence type="predicted"/>
<accession>A0A165NGR7</accession>
<evidence type="ECO:0000313" key="1">
    <source>
        <dbReference type="EMBL" id="KZW00726.1"/>
    </source>
</evidence>
<keyword evidence="2" id="KW-1185">Reference proteome</keyword>
<dbReference type="Proteomes" id="UP000077266">
    <property type="component" value="Unassembled WGS sequence"/>
</dbReference>
<protein>
    <submittedName>
        <fullName evidence="1">Uncharacterized protein</fullName>
    </submittedName>
</protein>
<dbReference type="AlphaFoldDB" id="A0A165NGR7"/>
<gene>
    <name evidence="1" type="ORF">EXIGLDRAFT_135851</name>
</gene>
<reference evidence="1 2" key="1">
    <citation type="journal article" date="2016" name="Mol. Biol. Evol.">
        <title>Comparative Genomics of Early-Diverging Mushroom-Forming Fungi Provides Insights into the Origins of Lignocellulose Decay Capabilities.</title>
        <authorList>
            <person name="Nagy L.G."/>
            <person name="Riley R."/>
            <person name="Tritt A."/>
            <person name="Adam C."/>
            <person name="Daum C."/>
            <person name="Floudas D."/>
            <person name="Sun H."/>
            <person name="Yadav J.S."/>
            <person name="Pangilinan J."/>
            <person name="Larsson K.H."/>
            <person name="Matsuura K."/>
            <person name="Barry K."/>
            <person name="Labutti K."/>
            <person name="Kuo R."/>
            <person name="Ohm R.A."/>
            <person name="Bhattacharya S.S."/>
            <person name="Shirouzu T."/>
            <person name="Yoshinaga Y."/>
            <person name="Martin F.M."/>
            <person name="Grigoriev I.V."/>
            <person name="Hibbett D.S."/>
        </authorList>
    </citation>
    <scope>NUCLEOTIDE SEQUENCE [LARGE SCALE GENOMIC DNA]</scope>
    <source>
        <strain evidence="1 2">HHB12029</strain>
    </source>
</reference>